<evidence type="ECO:0000259" key="1">
    <source>
        <dbReference type="SMART" id="SM00507"/>
    </source>
</evidence>
<evidence type="ECO:0000313" key="2">
    <source>
        <dbReference type="EMBL" id="RFA39654.1"/>
    </source>
</evidence>
<dbReference type="EMBL" id="NFZW01000001">
    <property type="protein sequence ID" value="RFA39654.1"/>
    <property type="molecule type" value="Genomic_DNA"/>
</dbReference>
<accession>A0A3E0X4H9</accession>
<keyword evidence="2" id="KW-0540">Nuclease</keyword>
<keyword evidence="2" id="KW-0378">Hydrolase</keyword>
<dbReference type="CDD" id="cd00085">
    <property type="entry name" value="HNHc"/>
    <property type="match status" value="1"/>
</dbReference>
<keyword evidence="3" id="KW-1185">Reference proteome</keyword>
<dbReference type="SMART" id="SM00507">
    <property type="entry name" value="HNHc"/>
    <property type="match status" value="1"/>
</dbReference>
<dbReference type="Proteomes" id="UP000256763">
    <property type="component" value="Unassembled WGS sequence"/>
</dbReference>
<dbReference type="OrthoDB" id="9802901at2"/>
<dbReference type="AlphaFoldDB" id="A0A3E0X4H9"/>
<dbReference type="PANTHER" id="PTHR33877:SF2">
    <property type="entry name" value="OS07G0170200 PROTEIN"/>
    <property type="match status" value="1"/>
</dbReference>
<proteinExistence type="predicted"/>
<dbReference type="STRING" id="187272.Mlg_2772"/>
<name>A0A3E0X4H9_9GAMM</name>
<dbReference type="InterPro" id="IPR029471">
    <property type="entry name" value="HNH_5"/>
</dbReference>
<dbReference type="Gene3D" id="1.10.30.50">
    <property type="match status" value="1"/>
</dbReference>
<protein>
    <submittedName>
        <fullName evidence="2">HNH endonuclease</fullName>
    </submittedName>
</protein>
<dbReference type="InterPro" id="IPR052892">
    <property type="entry name" value="NA-targeting_endonuclease"/>
</dbReference>
<dbReference type="PANTHER" id="PTHR33877">
    <property type="entry name" value="SLL1193 PROTEIN"/>
    <property type="match status" value="1"/>
</dbReference>
<organism evidence="2 3">
    <name type="scientific">Alkalilimnicola ehrlichii</name>
    <dbReference type="NCBI Taxonomy" id="351052"/>
    <lineage>
        <taxon>Bacteria</taxon>
        <taxon>Pseudomonadati</taxon>
        <taxon>Pseudomonadota</taxon>
        <taxon>Gammaproteobacteria</taxon>
        <taxon>Chromatiales</taxon>
        <taxon>Ectothiorhodospiraceae</taxon>
        <taxon>Alkalilimnicola</taxon>
    </lineage>
</organism>
<evidence type="ECO:0000313" key="3">
    <source>
        <dbReference type="Proteomes" id="UP000256763"/>
    </source>
</evidence>
<comment type="caution">
    <text evidence="2">The sequence shown here is derived from an EMBL/GenBank/DDBJ whole genome shotgun (WGS) entry which is preliminary data.</text>
</comment>
<keyword evidence="2" id="KW-0255">Endonuclease</keyword>
<feature type="domain" description="HNH nuclease" evidence="1">
    <location>
        <begin position="71"/>
        <end position="124"/>
    </location>
</feature>
<dbReference type="InterPro" id="IPR003615">
    <property type="entry name" value="HNH_nuc"/>
</dbReference>
<reference evidence="3" key="1">
    <citation type="submission" date="2017-05" db="EMBL/GenBank/DDBJ databases">
        <authorList>
            <person name="Sharma S."/>
            <person name="Sidhu C."/>
            <person name="Pinnaka A.K."/>
        </authorList>
    </citation>
    <scope>NUCLEOTIDE SEQUENCE [LARGE SCALE GENOMIC DNA]</scope>
    <source>
        <strain evidence="3">AK93</strain>
    </source>
</reference>
<gene>
    <name evidence="2" type="ORF">CAL65_02300</name>
</gene>
<dbReference type="Pfam" id="PF14279">
    <property type="entry name" value="HNH_5"/>
    <property type="match status" value="1"/>
</dbReference>
<sequence length="187" mass="21034">MPLEWIGYQEAVRLYYLDQVAYACGGVLYRVRGGFNALTGARSVVTLNSIIATEGSVQAARKGLPGYVPPLNNQTLFRRDDQICLYCGNRFPRSQLSRDHVTPTSRGGRDCWTNVVTACKRCNNHKGARTPEEAGMQLLAVPFAPTHAEYVYLQGRRVLADQMEFLRAHFPRSSPLRLRRQPLAPPR</sequence>
<dbReference type="GO" id="GO:0004519">
    <property type="term" value="F:endonuclease activity"/>
    <property type="evidence" value="ECO:0007669"/>
    <property type="project" value="UniProtKB-KW"/>
</dbReference>